<keyword evidence="2" id="KW-0479">Metal-binding</keyword>
<dbReference type="InterPro" id="IPR000587">
    <property type="entry name" value="Creatinase_N"/>
</dbReference>
<evidence type="ECO:0000259" key="5">
    <source>
        <dbReference type="Pfam" id="PF01321"/>
    </source>
</evidence>
<evidence type="ECO:0000259" key="4">
    <source>
        <dbReference type="Pfam" id="PF00557"/>
    </source>
</evidence>
<dbReference type="Pfam" id="PF00557">
    <property type="entry name" value="Peptidase_M24"/>
    <property type="match status" value="1"/>
</dbReference>
<dbReference type="SUPFAM" id="SSF53092">
    <property type="entry name" value="Creatinase/prolidase N-terminal domain"/>
    <property type="match status" value="2"/>
</dbReference>
<dbReference type="Pfam" id="PF16189">
    <property type="entry name" value="Creatinase_N_2"/>
    <property type="match status" value="1"/>
</dbReference>
<sequence>MNSFEIIADRVNLVRESLRELELDAFIVPHDDEHLGEYIPAEAERLAWVTGFTGSAGLAVLLIERAALFIDGRYTVQARLQAPGEIFEYHHLIDTPHLVWLADQLERGAKVGFDPRLHSLNWYREADALLRERGIELVQVTDNPIDRHWSDRPAPSKAPVILYGEELTGMSSTAKREQIAADLRRRGLDAALLTQAESINWLLNLRGRDVERLPVVLGFAVLYANSTLDFFVDSDKLECFPFTQHVGNDVSLHPIDNLGEVLTRLGEDGLKVQADPATANAWCQLTMEQAGATLVAGQDPTLRLKACKNEVELAGMRAAHQRDAVAMVRFLAWLDRLVESGETAGVDEGTLADRLESFRKASDLYVEPSFDTISALGPNAAMCHYHHSNGVPRPFGQDGIYLVDSGGQYLDGTTDITRTVCVGEVDEEQKAMFTRVMQGHIALDQARFPRGTAGIQLDVLARMPLWRAGFNYDHGTGHGVGHFLSVHEGPQRIAPKGSMEPLQPGMVLSNEPGYYRENAFGIRCENLVVVSESDEQGEVPMLRFERLTYVPFDTRLIDRALLSPDEFRWINEYHAEVRRRLAPQLDGADLAWLEQATALL</sequence>
<keyword evidence="8" id="KW-1185">Reference proteome</keyword>
<reference evidence="7 8" key="1">
    <citation type="submission" date="2019-05" db="EMBL/GenBank/DDBJ databases">
        <title>OXA-830, a novel chromosomally encoded expanded-spectrum class D beta-lactamase in Aeromonas simiae.</title>
        <authorList>
            <person name="Zhou W."/>
            <person name="Chen Q."/>
        </authorList>
    </citation>
    <scope>NUCLEOTIDE SEQUENCE [LARGE SCALE GENOMIC DNA]</scope>
    <source>
        <strain evidence="7 8">A6</strain>
    </source>
</reference>
<dbReference type="Gene3D" id="3.90.230.10">
    <property type="entry name" value="Creatinase/methionine aminopeptidase superfamily"/>
    <property type="match status" value="1"/>
</dbReference>
<dbReference type="RefSeq" id="WP_193002420.1">
    <property type="nucleotide sequence ID" value="NZ_CP040449.1"/>
</dbReference>
<dbReference type="AlphaFoldDB" id="A0A5J6WY57"/>
<dbReference type="EMBL" id="CP040449">
    <property type="protein sequence ID" value="QFI56096.1"/>
    <property type="molecule type" value="Genomic_DNA"/>
</dbReference>
<dbReference type="KEGG" id="asim:FE240_16305"/>
<accession>A0A5J6WY57</accession>
<dbReference type="InterPro" id="IPR029149">
    <property type="entry name" value="Creatin/AminoP/Spt16_N"/>
</dbReference>
<keyword evidence="3" id="KW-0378">Hydrolase</keyword>
<dbReference type="InterPro" id="IPR032416">
    <property type="entry name" value="Peptidase_M24_C"/>
</dbReference>
<dbReference type="SUPFAM" id="SSF55920">
    <property type="entry name" value="Creatinase/aminopeptidase"/>
    <property type="match status" value="1"/>
</dbReference>
<dbReference type="GO" id="GO:0046872">
    <property type="term" value="F:metal ion binding"/>
    <property type="evidence" value="ECO:0007669"/>
    <property type="project" value="UniProtKB-KW"/>
</dbReference>
<dbReference type="InterPro" id="IPR036005">
    <property type="entry name" value="Creatinase/aminopeptidase-like"/>
</dbReference>
<name>A0A5J6WY57_9GAMM</name>
<dbReference type="CDD" id="cd01085">
    <property type="entry name" value="APP"/>
    <property type="match status" value="1"/>
</dbReference>
<dbReference type="PANTHER" id="PTHR43763">
    <property type="entry name" value="XAA-PRO AMINOPEPTIDASE 1"/>
    <property type="match status" value="1"/>
</dbReference>
<evidence type="ECO:0000256" key="3">
    <source>
        <dbReference type="ARBA" id="ARBA00022801"/>
    </source>
</evidence>
<protein>
    <submittedName>
        <fullName evidence="7">Aminopeptidase P family protein</fullName>
    </submittedName>
</protein>
<gene>
    <name evidence="7" type="ORF">FE240_16305</name>
</gene>
<dbReference type="Proteomes" id="UP000594034">
    <property type="component" value="Chromosome"/>
</dbReference>
<evidence type="ECO:0000313" key="7">
    <source>
        <dbReference type="EMBL" id="QFI56096.1"/>
    </source>
</evidence>
<dbReference type="InterPro" id="IPR033740">
    <property type="entry name" value="Pept_M24B"/>
</dbReference>
<comment type="similarity">
    <text evidence="1">Belongs to the peptidase M24B family.</text>
</comment>
<dbReference type="FunFam" id="3.90.230.10:FF:000009">
    <property type="entry name" value="xaa-Pro aminopeptidase 2"/>
    <property type="match status" value="1"/>
</dbReference>
<keyword evidence="7" id="KW-0031">Aminopeptidase</keyword>
<feature type="domain" description="Peptidase M24" evidence="4">
    <location>
        <begin position="315"/>
        <end position="532"/>
    </location>
</feature>
<evidence type="ECO:0000256" key="2">
    <source>
        <dbReference type="ARBA" id="ARBA00022723"/>
    </source>
</evidence>
<proteinExistence type="inferred from homology"/>
<feature type="domain" description="Creatinase N-terminal" evidence="5">
    <location>
        <begin position="10"/>
        <end position="141"/>
    </location>
</feature>
<dbReference type="Pfam" id="PF16188">
    <property type="entry name" value="Peptidase_M24_C"/>
    <property type="match status" value="1"/>
</dbReference>
<dbReference type="GO" id="GO:0070006">
    <property type="term" value="F:metalloaminopeptidase activity"/>
    <property type="evidence" value="ECO:0007669"/>
    <property type="project" value="InterPro"/>
</dbReference>
<dbReference type="GO" id="GO:0005737">
    <property type="term" value="C:cytoplasm"/>
    <property type="evidence" value="ECO:0007669"/>
    <property type="project" value="UniProtKB-ARBA"/>
</dbReference>
<dbReference type="InterPro" id="IPR050422">
    <property type="entry name" value="X-Pro_aminopeptidase_P"/>
</dbReference>
<organism evidence="7 8">
    <name type="scientific">Aeromonas simiae</name>
    <dbReference type="NCBI Taxonomy" id="218936"/>
    <lineage>
        <taxon>Bacteria</taxon>
        <taxon>Pseudomonadati</taxon>
        <taxon>Pseudomonadota</taxon>
        <taxon>Gammaproteobacteria</taxon>
        <taxon>Aeromonadales</taxon>
        <taxon>Aeromonadaceae</taxon>
        <taxon>Aeromonas</taxon>
    </lineage>
</organism>
<evidence type="ECO:0000259" key="6">
    <source>
        <dbReference type="Pfam" id="PF16188"/>
    </source>
</evidence>
<evidence type="ECO:0000313" key="8">
    <source>
        <dbReference type="Proteomes" id="UP000594034"/>
    </source>
</evidence>
<dbReference type="Gene3D" id="3.40.350.10">
    <property type="entry name" value="Creatinase/prolidase N-terminal domain"/>
    <property type="match status" value="2"/>
</dbReference>
<dbReference type="PANTHER" id="PTHR43763:SF6">
    <property type="entry name" value="XAA-PRO AMINOPEPTIDASE 1"/>
    <property type="match status" value="1"/>
</dbReference>
<dbReference type="InterPro" id="IPR000994">
    <property type="entry name" value="Pept_M24"/>
</dbReference>
<evidence type="ECO:0000256" key="1">
    <source>
        <dbReference type="ARBA" id="ARBA00008766"/>
    </source>
</evidence>
<dbReference type="Pfam" id="PF01321">
    <property type="entry name" value="Creatinase_N"/>
    <property type="match status" value="1"/>
</dbReference>
<keyword evidence="7" id="KW-0645">Protease</keyword>
<feature type="domain" description="Peptidase M24 C-terminal" evidence="6">
    <location>
        <begin position="540"/>
        <end position="598"/>
    </location>
</feature>